<evidence type="ECO:0000256" key="2">
    <source>
        <dbReference type="ARBA" id="ARBA00004286"/>
    </source>
</evidence>
<accession>A0AAN6G7F9</accession>
<protein>
    <submittedName>
        <fullName evidence="9">Histone H3.3C</fullName>
    </submittedName>
</protein>
<dbReference type="PROSITE" id="PS00959">
    <property type="entry name" value="HISTONE_H3_2"/>
    <property type="match status" value="1"/>
</dbReference>
<dbReference type="PANTHER" id="PTHR11426">
    <property type="entry name" value="HISTONE H3"/>
    <property type="match status" value="1"/>
</dbReference>
<evidence type="ECO:0000313" key="10">
    <source>
        <dbReference type="Proteomes" id="UP001176521"/>
    </source>
</evidence>
<dbReference type="Pfam" id="PF00125">
    <property type="entry name" value="Histone"/>
    <property type="match status" value="1"/>
</dbReference>
<dbReference type="Proteomes" id="UP001176521">
    <property type="component" value="Unassembled WGS sequence"/>
</dbReference>
<proteinExistence type="inferred from homology"/>
<keyword evidence="7" id="KW-0544">Nucleosome core</keyword>
<comment type="caution">
    <text evidence="9">The sequence shown here is derived from an EMBL/GenBank/DDBJ whole genome shotgun (WGS) entry which is preliminary data.</text>
</comment>
<dbReference type="InterPro" id="IPR000164">
    <property type="entry name" value="Histone_H3/CENP-A"/>
</dbReference>
<dbReference type="GO" id="GO:0030527">
    <property type="term" value="F:structural constituent of chromatin"/>
    <property type="evidence" value="ECO:0007669"/>
    <property type="project" value="InterPro"/>
</dbReference>
<dbReference type="AlphaFoldDB" id="A0AAN6G7F9"/>
<evidence type="ECO:0000256" key="1">
    <source>
        <dbReference type="ARBA" id="ARBA00004123"/>
    </source>
</evidence>
<dbReference type="PRINTS" id="PR00622">
    <property type="entry name" value="HISTONEH3"/>
</dbReference>
<dbReference type="SUPFAM" id="SSF47113">
    <property type="entry name" value="Histone-fold"/>
    <property type="match status" value="1"/>
</dbReference>
<dbReference type="InterPro" id="IPR009072">
    <property type="entry name" value="Histone-fold"/>
</dbReference>
<dbReference type="FunFam" id="1.10.20.10:FF:000085">
    <property type="entry name" value="Histone H3.2"/>
    <property type="match status" value="1"/>
</dbReference>
<evidence type="ECO:0000256" key="4">
    <source>
        <dbReference type="ARBA" id="ARBA00022454"/>
    </source>
</evidence>
<keyword evidence="10" id="KW-1185">Reference proteome</keyword>
<dbReference type="GO" id="GO:0005634">
    <property type="term" value="C:nucleus"/>
    <property type="evidence" value="ECO:0007669"/>
    <property type="project" value="UniProtKB-SubCell"/>
</dbReference>
<dbReference type="GO" id="GO:0003677">
    <property type="term" value="F:DNA binding"/>
    <property type="evidence" value="ECO:0007669"/>
    <property type="project" value="UniProtKB-KW"/>
</dbReference>
<dbReference type="SMART" id="SM00428">
    <property type="entry name" value="H3"/>
    <property type="match status" value="1"/>
</dbReference>
<evidence type="ECO:0000256" key="7">
    <source>
        <dbReference type="ARBA" id="ARBA00023269"/>
    </source>
</evidence>
<evidence type="ECO:0000313" key="9">
    <source>
        <dbReference type="EMBL" id="KAK0521779.1"/>
    </source>
</evidence>
<keyword evidence="5" id="KW-0238">DNA-binding</keyword>
<comment type="similarity">
    <text evidence="3">Belongs to the histone H3 family.</text>
</comment>
<evidence type="ECO:0000256" key="5">
    <source>
        <dbReference type="ARBA" id="ARBA00023125"/>
    </source>
</evidence>
<feature type="domain" description="Core Histone H2A/H2B/H3" evidence="8">
    <location>
        <begin position="41"/>
        <end position="104"/>
    </location>
</feature>
<dbReference type="EMBL" id="JAPDMQ010000640">
    <property type="protein sequence ID" value="KAK0521779.1"/>
    <property type="molecule type" value="Genomic_DNA"/>
</dbReference>
<evidence type="ECO:0000259" key="8">
    <source>
        <dbReference type="Pfam" id="PF00125"/>
    </source>
</evidence>
<comment type="subcellular location">
    <subcellularLocation>
        <location evidence="2">Chromosome</location>
    </subcellularLocation>
    <subcellularLocation>
        <location evidence="1">Nucleus</location>
    </subcellularLocation>
</comment>
<dbReference type="InterPro" id="IPR007125">
    <property type="entry name" value="H2A/H2B/H3"/>
</dbReference>
<evidence type="ECO:0000256" key="3">
    <source>
        <dbReference type="ARBA" id="ARBA00010343"/>
    </source>
</evidence>
<dbReference type="GO" id="GO:0046982">
    <property type="term" value="F:protein heterodimerization activity"/>
    <property type="evidence" value="ECO:0007669"/>
    <property type="project" value="InterPro"/>
</dbReference>
<keyword evidence="4" id="KW-0158">Chromosome</keyword>
<gene>
    <name evidence="9" type="primary">H35_2</name>
    <name evidence="9" type="ORF">OC842_006669</name>
</gene>
<sequence>MVRTKVNARPSINGIRPTAKTVKSVKKSTVGGIKKPHRYRPGTVALREIRRYQHTTHFLIRRMPFARLVREISQDRHWGIRFQRSALEALQIASEDYLVQLFEHT</sequence>
<evidence type="ECO:0000256" key="6">
    <source>
        <dbReference type="ARBA" id="ARBA00023242"/>
    </source>
</evidence>
<organism evidence="9 10">
    <name type="scientific">Tilletia horrida</name>
    <dbReference type="NCBI Taxonomy" id="155126"/>
    <lineage>
        <taxon>Eukaryota</taxon>
        <taxon>Fungi</taxon>
        <taxon>Dikarya</taxon>
        <taxon>Basidiomycota</taxon>
        <taxon>Ustilaginomycotina</taxon>
        <taxon>Exobasidiomycetes</taxon>
        <taxon>Tilletiales</taxon>
        <taxon>Tilletiaceae</taxon>
        <taxon>Tilletia</taxon>
    </lineage>
</organism>
<dbReference type="Gene3D" id="1.10.20.10">
    <property type="entry name" value="Histone, subunit A"/>
    <property type="match status" value="1"/>
</dbReference>
<dbReference type="CDD" id="cd22911">
    <property type="entry name" value="HFD_H3"/>
    <property type="match status" value="1"/>
</dbReference>
<name>A0AAN6G7F9_9BASI</name>
<dbReference type="GO" id="GO:0000786">
    <property type="term" value="C:nucleosome"/>
    <property type="evidence" value="ECO:0007669"/>
    <property type="project" value="UniProtKB-KW"/>
</dbReference>
<reference evidence="9" key="1">
    <citation type="journal article" date="2023" name="PhytoFront">
        <title>Draft Genome Resources of Seven Strains of Tilletia horrida, Causal Agent of Kernel Smut of Rice.</title>
        <authorList>
            <person name="Khanal S."/>
            <person name="Antony Babu S."/>
            <person name="Zhou X.G."/>
        </authorList>
    </citation>
    <scope>NUCLEOTIDE SEQUENCE</scope>
    <source>
        <strain evidence="9">TX3</strain>
    </source>
</reference>
<keyword evidence="6" id="KW-0539">Nucleus</keyword>